<feature type="transmembrane region" description="Helical" evidence="11">
    <location>
        <begin position="115"/>
        <end position="133"/>
    </location>
</feature>
<evidence type="ECO:0000256" key="6">
    <source>
        <dbReference type="ARBA" id="ARBA00022833"/>
    </source>
</evidence>
<dbReference type="STRING" id="1423795.FD12_GL001087"/>
<keyword evidence="6" id="KW-0862">Zinc</keyword>
<evidence type="ECO:0000256" key="8">
    <source>
        <dbReference type="ARBA" id="ARBA00023018"/>
    </source>
</evidence>
<evidence type="ECO:0000256" key="5">
    <source>
        <dbReference type="ARBA" id="ARBA00022753"/>
    </source>
</evidence>
<dbReference type="OrthoDB" id="9790544at2"/>
<dbReference type="EMBL" id="BKAM01000026">
    <property type="protein sequence ID" value="GEP72637.1"/>
    <property type="molecule type" value="Genomic_DNA"/>
</dbReference>
<keyword evidence="5" id="KW-0967">Endosome</keyword>
<keyword evidence="8" id="KW-0770">Synapse</keyword>
<dbReference type="PANTHER" id="PTHR31937:SF2">
    <property type="entry name" value="TRANSMEMBRANE PROTEIN 163"/>
    <property type="match status" value="1"/>
</dbReference>
<feature type="transmembrane region" description="Helical" evidence="11">
    <location>
        <begin position="43"/>
        <end position="65"/>
    </location>
</feature>
<dbReference type="PANTHER" id="PTHR31937">
    <property type="entry name" value="TRANSMEMBRANE PROTEIN 163"/>
    <property type="match status" value="1"/>
</dbReference>
<dbReference type="RefSeq" id="WP_054747912.1">
    <property type="nucleotide sequence ID" value="NZ_BKAM01000026.1"/>
</dbReference>
<evidence type="ECO:0000256" key="2">
    <source>
        <dbReference type="ARBA" id="ARBA00004644"/>
    </source>
</evidence>
<evidence type="ECO:0000256" key="9">
    <source>
        <dbReference type="ARBA" id="ARBA00023136"/>
    </source>
</evidence>
<dbReference type="InterPro" id="IPR058533">
    <property type="entry name" value="Cation_efflux_TM"/>
</dbReference>
<dbReference type="GO" id="GO:0008324">
    <property type="term" value="F:monoatomic cation transmembrane transporter activity"/>
    <property type="evidence" value="ECO:0007669"/>
    <property type="project" value="InterPro"/>
</dbReference>
<keyword evidence="4 11" id="KW-0812">Transmembrane</keyword>
<keyword evidence="10" id="KW-0968">Cytoplasmic vesicle</keyword>
<dbReference type="GO" id="GO:0031410">
    <property type="term" value="C:cytoplasmic vesicle"/>
    <property type="evidence" value="ECO:0007669"/>
    <property type="project" value="UniProtKB-KW"/>
</dbReference>
<evidence type="ECO:0000259" key="12">
    <source>
        <dbReference type="Pfam" id="PF01545"/>
    </source>
</evidence>
<evidence type="ECO:0000256" key="1">
    <source>
        <dbReference type="ARBA" id="ARBA00004146"/>
    </source>
</evidence>
<dbReference type="AlphaFoldDB" id="A0A512PN58"/>
<gene>
    <name evidence="13" type="ORF">LRA02_15050</name>
</gene>
<dbReference type="Gene3D" id="1.20.1510.10">
    <property type="entry name" value="Cation efflux protein transmembrane domain"/>
    <property type="match status" value="1"/>
</dbReference>
<evidence type="ECO:0000313" key="13">
    <source>
        <dbReference type="EMBL" id="GEP72637.1"/>
    </source>
</evidence>
<protein>
    <submittedName>
        <fullName evidence="13">Membrane protein</fullName>
    </submittedName>
</protein>
<dbReference type="GO" id="GO:0016020">
    <property type="term" value="C:membrane"/>
    <property type="evidence" value="ECO:0007669"/>
    <property type="project" value="InterPro"/>
</dbReference>
<keyword evidence="7 11" id="KW-1133">Transmembrane helix</keyword>
<feature type="transmembrane region" description="Helical" evidence="11">
    <location>
        <begin position="86"/>
        <end position="109"/>
    </location>
</feature>
<keyword evidence="9 11" id="KW-0472">Membrane</keyword>
<feature type="transmembrane region" description="Helical" evidence="11">
    <location>
        <begin position="154"/>
        <end position="172"/>
    </location>
</feature>
<reference evidence="13 14" key="1">
    <citation type="submission" date="2019-07" db="EMBL/GenBank/DDBJ databases">
        <title>Whole genome shotgun sequence of Lactobacillus rapi NBRC 109618.</title>
        <authorList>
            <person name="Hosoyama A."/>
            <person name="Uohara A."/>
            <person name="Ohji S."/>
            <person name="Ichikawa N."/>
        </authorList>
    </citation>
    <scope>NUCLEOTIDE SEQUENCE [LARGE SCALE GENOMIC DNA]</scope>
    <source>
        <strain evidence="13 14">NBRC 109618</strain>
    </source>
</reference>
<dbReference type="SUPFAM" id="SSF161111">
    <property type="entry name" value="Cation efflux protein transmembrane domain-like"/>
    <property type="match status" value="1"/>
</dbReference>
<sequence>MASNSPATSLVTKSLRIEYFSTAWMAFEFMVGFYSGLKAGSILLIAFGLDSFLEIISGSTLIWRLRKENAGAPAAEIENAERRSSLIVGSVLLLLSVYVVGVSLFNLFAHQAADTSFSGIAIAIASVILMPVLTLKKRSLGKSLHSDALVEDGMCNITCAYMAATVLIGGLLTALFNWWWVDSVAALILVYFIASEGWESFQAGRNRD</sequence>
<name>A0A512PN58_9LACO</name>
<evidence type="ECO:0000256" key="4">
    <source>
        <dbReference type="ARBA" id="ARBA00022692"/>
    </source>
</evidence>
<evidence type="ECO:0000313" key="14">
    <source>
        <dbReference type="Proteomes" id="UP000321569"/>
    </source>
</evidence>
<dbReference type="Pfam" id="PF01545">
    <property type="entry name" value="Cation_efflux"/>
    <property type="match status" value="1"/>
</dbReference>
<dbReference type="InterPro" id="IPR027469">
    <property type="entry name" value="Cation_efflux_TMD_sf"/>
</dbReference>
<accession>A0A512PN58</accession>
<comment type="similarity">
    <text evidence="3">Belongs to the TMEM163 family.</text>
</comment>
<evidence type="ECO:0000256" key="10">
    <source>
        <dbReference type="ARBA" id="ARBA00023329"/>
    </source>
</evidence>
<comment type="caution">
    <text evidence="13">The sequence shown here is derived from an EMBL/GenBank/DDBJ whole genome shotgun (WGS) entry which is preliminary data.</text>
</comment>
<comment type="subcellular location">
    <subcellularLocation>
        <location evidence="2">Cytoplasmic vesicle</location>
        <location evidence="2">Secretory vesicle</location>
        <location evidence="2">Synaptic vesicle membrane</location>
        <topology evidence="2">Multi-pass membrane protein</topology>
    </subcellularLocation>
    <subcellularLocation>
        <location evidence="1">Early endosome membrane</location>
    </subcellularLocation>
</comment>
<feature type="domain" description="Cation efflux protein transmembrane" evidence="12">
    <location>
        <begin position="29"/>
        <end position="201"/>
    </location>
</feature>
<dbReference type="Proteomes" id="UP000321569">
    <property type="component" value="Unassembled WGS sequence"/>
</dbReference>
<evidence type="ECO:0000256" key="7">
    <source>
        <dbReference type="ARBA" id="ARBA00022989"/>
    </source>
</evidence>
<dbReference type="InterPro" id="IPR026765">
    <property type="entry name" value="Tmem163"/>
</dbReference>
<evidence type="ECO:0000256" key="3">
    <source>
        <dbReference type="ARBA" id="ARBA00008731"/>
    </source>
</evidence>
<feature type="transmembrane region" description="Helical" evidence="11">
    <location>
        <begin position="19"/>
        <end position="37"/>
    </location>
</feature>
<organism evidence="13 14">
    <name type="scientific">Lentilactobacillus rapi</name>
    <dbReference type="NCBI Taxonomy" id="481723"/>
    <lineage>
        <taxon>Bacteria</taxon>
        <taxon>Bacillati</taxon>
        <taxon>Bacillota</taxon>
        <taxon>Bacilli</taxon>
        <taxon>Lactobacillales</taxon>
        <taxon>Lactobacillaceae</taxon>
        <taxon>Lentilactobacillus</taxon>
    </lineage>
</organism>
<proteinExistence type="inferred from homology"/>
<evidence type="ECO:0000256" key="11">
    <source>
        <dbReference type="SAM" id="Phobius"/>
    </source>
</evidence>